<evidence type="ECO:0000313" key="4">
    <source>
        <dbReference type="Proteomes" id="UP000799291"/>
    </source>
</evidence>
<dbReference type="Pfam" id="PF06985">
    <property type="entry name" value="HET"/>
    <property type="match status" value="1"/>
</dbReference>
<evidence type="ECO:0000259" key="2">
    <source>
        <dbReference type="Pfam" id="PF06985"/>
    </source>
</evidence>
<proteinExistence type="predicted"/>
<keyword evidence="4" id="KW-1185">Reference proteome</keyword>
<name>A0A6G1JMN1_9PLEO</name>
<dbReference type="OrthoDB" id="2157530at2759"/>
<gene>
    <name evidence="3" type="ORF">K458DRAFT_285114</name>
</gene>
<evidence type="ECO:0000313" key="3">
    <source>
        <dbReference type="EMBL" id="KAF2691413.1"/>
    </source>
</evidence>
<organism evidence="3 4">
    <name type="scientific">Lentithecium fluviatile CBS 122367</name>
    <dbReference type="NCBI Taxonomy" id="1168545"/>
    <lineage>
        <taxon>Eukaryota</taxon>
        <taxon>Fungi</taxon>
        <taxon>Dikarya</taxon>
        <taxon>Ascomycota</taxon>
        <taxon>Pezizomycotina</taxon>
        <taxon>Dothideomycetes</taxon>
        <taxon>Pleosporomycetidae</taxon>
        <taxon>Pleosporales</taxon>
        <taxon>Massarineae</taxon>
        <taxon>Lentitheciaceae</taxon>
        <taxon>Lentithecium</taxon>
    </lineage>
</organism>
<keyword evidence="1" id="KW-0472">Membrane</keyword>
<keyword evidence="1" id="KW-1133">Transmembrane helix</keyword>
<evidence type="ECO:0000256" key="1">
    <source>
        <dbReference type="SAM" id="Phobius"/>
    </source>
</evidence>
<accession>A0A6G1JMN1</accession>
<feature type="transmembrane region" description="Helical" evidence="1">
    <location>
        <begin position="123"/>
        <end position="140"/>
    </location>
</feature>
<dbReference type="PANTHER" id="PTHR24148">
    <property type="entry name" value="ANKYRIN REPEAT DOMAIN-CONTAINING PROTEIN 39 HOMOLOG-RELATED"/>
    <property type="match status" value="1"/>
</dbReference>
<dbReference type="InterPro" id="IPR052895">
    <property type="entry name" value="HetReg/Transcr_Mod"/>
</dbReference>
<reference evidence="3" key="1">
    <citation type="journal article" date="2020" name="Stud. Mycol.">
        <title>101 Dothideomycetes genomes: a test case for predicting lifestyles and emergence of pathogens.</title>
        <authorList>
            <person name="Haridas S."/>
            <person name="Albert R."/>
            <person name="Binder M."/>
            <person name="Bloem J."/>
            <person name="Labutti K."/>
            <person name="Salamov A."/>
            <person name="Andreopoulos B."/>
            <person name="Baker S."/>
            <person name="Barry K."/>
            <person name="Bills G."/>
            <person name="Bluhm B."/>
            <person name="Cannon C."/>
            <person name="Castanera R."/>
            <person name="Culley D."/>
            <person name="Daum C."/>
            <person name="Ezra D."/>
            <person name="Gonzalez J."/>
            <person name="Henrissat B."/>
            <person name="Kuo A."/>
            <person name="Liang C."/>
            <person name="Lipzen A."/>
            <person name="Lutzoni F."/>
            <person name="Magnuson J."/>
            <person name="Mondo S."/>
            <person name="Nolan M."/>
            <person name="Ohm R."/>
            <person name="Pangilinan J."/>
            <person name="Park H.-J."/>
            <person name="Ramirez L."/>
            <person name="Alfaro M."/>
            <person name="Sun H."/>
            <person name="Tritt A."/>
            <person name="Yoshinaga Y."/>
            <person name="Zwiers L.-H."/>
            <person name="Turgeon B."/>
            <person name="Goodwin S."/>
            <person name="Spatafora J."/>
            <person name="Crous P."/>
            <person name="Grigoriev I."/>
        </authorList>
    </citation>
    <scope>NUCLEOTIDE SEQUENCE</scope>
    <source>
        <strain evidence="3">CBS 122367</strain>
    </source>
</reference>
<dbReference type="AlphaFoldDB" id="A0A6G1JMN1"/>
<dbReference type="PANTHER" id="PTHR24148:SF64">
    <property type="entry name" value="HETEROKARYON INCOMPATIBILITY DOMAIN-CONTAINING PROTEIN"/>
    <property type="match status" value="1"/>
</dbReference>
<dbReference type="Proteomes" id="UP000799291">
    <property type="component" value="Unassembled WGS sequence"/>
</dbReference>
<sequence length="162" mass="19160">IYSSLSVRRGSDTNYIRVLDVEPKPWNSFFDEAPLQGRLRVVSLRHHPPPQFAALSYCRGKPNKSRPYTIELRAKGRYRAKLNITENCRNALCDLRQRRRPLTIWVDSICISQSDIEEMQMQIPLMGSIYLLVAVVYVWLGKDYYFFYDRIMYIKVAAYQWN</sequence>
<feature type="domain" description="Heterokaryon incompatibility" evidence="2">
    <location>
        <begin position="52"/>
        <end position="143"/>
    </location>
</feature>
<feature type="non-terminal residue" evidence="3">
    <location>
        <position position="1"/>
    </location>
</feature>
<dbReference type="EMBL" id="MU005569">
    <property type="protein sequence ID" value="KAF2691413.1"/>
    <property type="molecule type" value="Genomic_DNA"/>
</dbReference>
<dbReference type="InterPro" id="IPR010730">
    <property type="entry name" value="HET"/>
</dbReference>
<protein>
    <recommendedName>
        <fullName evidence="2">Heterokaryon incompatibility domain-containing protein</fullName>
    </recommendedName>
</protein>
<keyword evidence="1" id="KW-0812">Transmembrane</keyword>